<dbReference type="GO" id="GO:0016020">
    <property type="term" value="C:membrane"/>
    <property type="evidence" value="ECO:0007669"/>
    <property type="project" value="UniProtKB-SubCell"/>
</dbReference>
<feature type="transmembrane region" description="Helical" evidence="6">
    <location>
        <begin position="315"/>
        <end position="333"/>
    </location>
</feature>
<name>A0A9J6GR60_HAELO</name>
<evidence type="ECO:0000256" key="4">
    <source>
        <dbReference type="ARBA" id="ARBA00022989"/>
    </source>
</evidence>
<keyword evidence="5 6" id="KW-0472">Membrane</keyword>
<sequence>MPFITGAGHGAILTCFGLYSMLYFDKYKATATGVKFAALATSGLAAPAIMSLLVNRYGLSGALLLSGAIAMNAAPLVMLIKQPRPFKYSCFDIGTPHHSSGSVKKRQLQPINAVYNPQLSKIMLAQPVSVVCPAEPSAHMAGMSAKSAAEMLLLPEFYVLIVAYFVSDWTDAIHGTTVVDYGRDKGAPLESANYLQTYGAVGELLGRIVIPCLSDKVAYGHSLFATGSLLWSSMTLFGMTFSTSYASFASFNALLGASQGYVQCMRSVLVTDYLGLERLPLFYGCVGLLFLPISLGSPNILGEHNVFTGHSSPPLKILKLAISQSPAAALLLYRQIFVFIRRVPFVNAKTREARQ</sequence>
<evidence type="ECO:0000313" key="8">
    <source>
        <dbReference type="Proteomes" id="UP000821853"/>
    </source>
</evidence>
<dbReference type="InterPro" id="IPR036259">
    <property type="entry name" value="MFS_trans_sf"/>
</dbReference>
<dbReference type="Gene3D" id="1.20.1250.20">
    <property type="entry name" value="MFS general substrate transporter like domains"/>
    <property type="match status" value="2"/>
</dbReference>
<dbReference type="AlphaFoldDB" id="A0A9J6GR60"/>
<proteinExistence type="predicted"/>
<reference evidence="7 8" key="1">
    <citation type="journal article" date="2020" name="Cell">
        <title>Large-Scale Comparative Analyses of Tick Genomes Elucidate Their Genetic Diversity and Vector Capacities.</title>
        <authorList>
            <consortium name="Tick Genome and Microbiome Consortium (TIGMIC)"/>
            <person name="Jia N."/>
            <person name="Wang J."/>
            <person name="Shi W."/>
            <person name="Du L."/>
            <person name="Sun Y."/>
            <person name="Zhan W."/>
            <person name="Jiang J.F."/>
            <person name="Wang Q."/>
            <person name="Zhang B."/>
            <person name="Ji P."/>
            <person name="Bell-Sakyi L."/>
            <person name="Cui X.M."/>
            <person name="Yuan T.T."/>
            <person name="Jiang B.G."/>
            <person name="Yang W.F."/>
            <person name="Lam T.T."/>
            <person name="Chang Q.C."/>
            <person name="Ding S.J."/>
            <person name="Wang X.J."/>
            <person name="Zhu J.G."/>
            <person name="Ruan X.D."/>
            <person name="Zhao L."/>
            <person name="Wei J.T."/>
            <person name="Ye R.Z."/>
            <person name="Que T.C."/>
            <person name="Du C.H."/>
            <person name="Zhou Y.H."/>
            <person name="Cheng J.X."/>
            <person name="Dai P.F."/>
            <person name="Guo W.B."/>
            <person name="Han X.H."/>
            <person name="Huang E.J."/>
            <person name="Li L.F."/>
            <person name="Wei W."/>
            <person name="Gao Y.C."/>
            <person name="Liu J.Z."/>
            <person name="Shao H.Z."/>
            <person name="Wang X."/>
            <person name="Wang C.C."/>
            <person name="Yang T.C."/>
            <person name="Huo Q.B."/>
            <person name="Li W."/>
            <person name="Chen H.Y."/>
            <person name="Chen S.E."/>
            <person name="Zhou L.G."/>
            <person name="Ni X.B."/>
            <person name="Tian J.H."/>
            <person name="Sheng Y."/>
            <person name="Liu T."/>
            <person name="Pan Y.S."/>
            <person name="Xia L.Y."/>
            <person name="Li J."/>
            <person name="Zhao F."/>
            <person name="Cao W.C."/>
        </authorList>
    </citation>
    <scope>NUCLEOTIDE SEQUENCE [LARGE SCALE GENOMIC DNA]</scope>
    <source>
        <strain evidence="7">HaeL-2018</strain>
    </source>
</reference>
<keyword evidence="8" id="KW-1185">Reference proteome</keyword>
<protein>
    <recommendedName>
        <fullName evidence="9">Monocarboxylate transporter</fullName>
    </recommendedName>
</protein>
<keyword evidence="2" id="KW-0813">Transport</keyword>
<feature type="transmembrane region" description="Helical" evidence="6">
    <location>
        <begin position="148"/>
        <end position="166"/>
    </location>
</feature>
<dbReference type="InterPro" id="IPR052983">
    <property type="entry name" value="MFS_Riboflavin_Transporter"/>
</dbReference>
<dbReference type="EMBL" id="JABSTR010000008">
    <property type="protein sequence ID" value="KAH9377898.1"/>
    <property type="molecule type" value="Genomic_DNA"/>
</dbReference>
<comment type="caution">
    <text evidence="7">The sequence shown here is derived from an EMBL/GenBank/DDBJ whole genome shotgun (WGS) entry which is preliminary data.</text>
</comment>
<comment type="subcellular location">
    <subcellularLocation>
        <location evidence="1">Membrane</location>
        <topology evidence="1">Multi-pass membrane protein</topology>
    </subcellularLocation>
</comment>
<evidence type="ECO:0000256" key="5">
    <source>
        <dbReference type="ARBA" id="ARBA00023136"/>
    </source>
</evidence>
<accession>A0A9J6GR60</accession>
<feature type="transmembrane region" description="Helical" evidence="6">
    <location>
        <begin position="60"/>
        <end position="80"/>
    </location>
</feature>
<feature type="transmembrane region" description="Helical" evidence="6">
    <location>
        <begin position="229"/>
        <end position="255"/>
    </location>
</feature>
<evidence type="ECO:0008006" key="9">
    <source>
        <dbReference type="Google" id="ProtNLM"/>
    </source>
</evidence>
<feature type="transmembrane region" description="Helical" evidence="6">
    <location>
        <begin position="276"/>
        <end position="295"/>
    </location>
</feature>
<evidence type="ECO:0000313" key="7">
    <source>
        <dbReference type="EMBL" id="KAH9377898.1"/>
    </source>
</evidence>
<dbReference type="Proteomes" id="UP000821853">
    <property type="component" value="Unassembled WGS sequence"/>
</dbReference>
<evidence type="ECO:0000256" key="2">
    <source>
        <dbReference type="ARBA" id="ARBA00022448"/>
    </source>
</evidence>
<keyword evidence="4 6" id="KW-1133">Transmembrane helix</keyword>
<dbReference type="PANTHER" id="PTHR43385">
    <property type="entry name" value="RIBOFLAVIN TRANSPORTER RIBJ"/>
    <property type="match status" value="1"/>
</dbReference>
<feature type="transmembrane region" description="Helical" evidence="6">
    <location>
        <begin position="6"/>
        <end position="24"/>
    </location>
</feature>
<dbReference type="VEuPathDB" id="VectorBase:HLOH_053894"/>
<dbReference type="SUPFAM" id="SSF103473">
    <property type="entry name" value="MFS general substrate transporter"/>
    <property type="match status" value="1"/>
</dbReference>
<dbReference type="OrthoDB" id="6508058at2759"/>
<dbReference type="PANTHER" id="PTHR43385:SF1">
    <property type="entry name" value="RIBOFLAVIN TRANSPORTER RIBJ"/>
    <property type="match status" value="1"/>
</dbReference>
<evidence type="ECO:0000256" key="1">
    <source>
        <dbReference type="ARBA" id="ARBA00004141"/>
    </source>
</evidence>
<gene>
    <name evidence="7" type="ORF">HPB48_013212</name>
</gene>
<dbReference type="OMA" id="INAVYNP"/>
<evidence type="ECO:0000256" key="3">
    <source>
        <dbReference type="ARBA" id="ARBA00022692"/>
    </source>
</evidence>
<organism evidence="7 8">
    <name type="scientific">Haemaphysalis longicornis</name>
    <name type="common">Bush tick</name>
    <dbReference type="NCBI Taxonomy" id="44386"/>
    <lineage>
        <taxon>Eukaryota</taxon>
        <taxon>Metazoa</taxon>
        <taxon>Ecdysozoa</taxon>
        <taxon>Arthropoda</taxon>
        <taxon>Chelicerata</taxon>
        <taxon>Arachnida</taxon>
        <taxon>Acari</taxon>
        <taxon>Parasitiformes</taxon>
        <taxon>Ixodida</taxon>
        <taxon>Ixodoidea</taxon>
        <taxon>Ixodidae</taxon>
        <taxon>Haemaphysalinae</taxon>
        <taxon>Haemaphysalis</taxon>
    </lineage>
</organism>
<evidence type="ECO:0000256" key="6">
    <source>
        <dbReference type="SAM" id="Phobius"/>
    </source>
</evidence>
<feature type="transmembrane region" description="Helical" evidence="6">
    <location>
        <begin position="36"/>
        <end position="54"/>
    </location>
</feature>
<keyword evidence="3 6" id="KW-0812">Transmembrane</keyword>